<gene>
    <name evidence="1" type="ORF">CHLRE_03g145307v5</name>
</gene>
<reference evidence="1 2" key="1">
    <citation type="journal article" date="2007" name="Science">
        <title>The Chlamydomonas genome reveals the evolution of key animal and plant functions.</title>
        <authorList>
            <person name="Merchant S.S."/>
            <person name="Prochnik S.E."/>
            <person name="Vallon O."/>
            <person name="Harris E.H."/>
            <person name="Karpowicz S.J."/>
            <person name="Witman G.B."/>
            <person name="Terry A."/>
            <person name="Salamov A."/>
            <person name="Fritz-Laylin L.K."/>
            <person name="Marechal-Drouard L."/>
            <person name="Marshall W.F."/>
            <person name="Qu L.H."/>
            <person name="Nelson D.R."/>
            <person name="Sanderfoot A.A."/>
            <person name="Spalding M.H."/>
            <person name="Kapitonov V.V."/>
            <person name="Ren Q."/>
            <person name="Ferris P."/>
            <person name="Lindquist E."/>
            <person name="Shapiro H."/>
            <person name="Lucas S.M."/>
            <person name="Grimwood J."/>
            <person name="Schmutz J."/>
            <person name="Cardol P."/>
            <person name="Cerutti H."/>
            <person name="Chanfreau G."/>
            <person name="Chen C.L."/>
            <person name="Cognat V."/>
            <person name="Croft M.T."/>
            <person name="Dent R."/>
            <person name="Dutcher S."/>
            <person name="Fernandez E."/>
            <person name="Fukuzawa H."/>
            <person name="Gonzalez-Ballester D."/>
            <person name="Gonzalez-Halphen D."/>
            <person name="Hallmann A."/>
            <person name="Hanikenne M."/>
            <person name="Hippler M."/>
            <person name="Inwood W."/>
            <person name="Jabbari K."/>
            <person name="Kalanon M."/>
            <person name="Kuras R."/>
            <person name="Lefebvre P.A."/>
            <person name="Lemaire S.D."/>
            <person name="Lobanov A.V."/>
            <person name="Lohr M."/>
            <person name="Manuell A."/>
            <person name="Meier I."/>
            <person name="Mets L."/>
            <person name="Mittag M."/>
            <person name="Mittelmeier T."/>
            <person name="Moroney J.V."/>
            <person name="Moseley J."/>
            <person name="Napoli C."/>
            <person name="Nedelcu A.M."/>
            <person name="Niyogi K."/>
            <person name="Novoselov S.V."/>
            <person name="Paulsen I.T."/>
            <person name="Pazour G."/>
            <person name="Purton S."/>
            <person name="Ral J.P."/>
            <person name="Riano-Pachon D.M."/>
            <person name="Riekhof W."/>
            <person name="Rymarquis L."/>
            <person name="Schroda M."/>
            <person name="Stern D."/>
            <person name="Umen J."/>
            <person name="Willows R."/>
            <person name="Wilson N."/>
            <person name="Zimmer S.L."/>
            <person name="Allmer J."/>
            <person name="Balk J."/>
            <person name="Bisova K."/>
            <person name="Chen C.J."/>
            <person name="Elias M."/>
            <person name="Gendler K."/>
            <person name="Hauser C."/>
            <person name="Lamb M.R."/>
            <person name="Ledford H."/>
            <person name="Long J.C."/>
            <person name="Minagawa J."/>
            <person name="Page M.D."/>
            <person name="Pan J."/>
            <person name="Pootakham W."/>
            <person name="Roje S."/>
            <person name="Rose A."/>
            <person name="Stahlberg E."/>
            <person name="Terauchi A.M."/>
            <person name="Yang P."/>
            <person name="Ball S."/>
            <person name="Bowler C."/>
            <person name="Dieckmann C.L."/>
            <person name="Gladyshev V.N."/>
            <person name="Green P."/>
            <person name="Jorgensen R."/>
            <person name="Mayfield S."/>
            <person name="Mueller-Roeber B."/>
            <person name="Rajamani S."/>
            <person name="Sayre R.T."/>
            <person name="Brokstein P."/>
            <person name="Dubchak I."/>
            <person name="Goodstein D."/>
            <person name="Hornick L."/>
            <person name="Huang Y.W."/>
            <person name="Jhaveri J."/>
            <person name="Luo Y."/>
            <person name="Martinez D."/>
            <person name="Ngau W.C."/>
            <person name="Otillar B."/>
            <person name="Poliakov A."/>
            <person name="Porter A."/>
            <person name="Szajkowski L."/>
            <person name="Werner G."/>
            <person name="Zhou K."/>
            <person name="Grigoriev I.V."/>
            <person name="Rokhsar D.S."/>
            <person name="Grossman A.R."/>
        </authorList>
    </citation>
    <scope>NUCLEOTIDE SEQUENCE [LARGE SCALE GENOMIC DNA]</scope>
    <source>
        <strain evidence="2">CC-503</strain>
        <strain evidence="1">CC-503 cw92 mt+</strain>
    </source>
</reference>
<dbReference type="AlphaFoldDB" id="A8J324"/>
<dbReference type="EMBL" id="CM008964">
    <property type="protein sequence ID" value="PNW84458.1"/>
    <property type="molecule type" value="Genomic_DNA"/>
</dbReference>
<organism evidence="1 2">
    <name type="scientific">Chlamydomonas reinhardtii</name>
    <name type="common">Chlamydomonas smithii</name>
    <dbReference type="NCBI Taxonomy" id="3055"/>
    <lineage>
        <taxon>Eukaryota</taxon>
        <taxon>Viridiplantae</taxon>
        <taxon>Chlorophyta</taxon>
        <taxon>core chlorophytes</taxon>
        <taxon>Chlorophyceae</taxon>
        <taxon>CS clade</taxon>
        <taxon>Chlamydomonadales</taxon>
        <taxon>Chlamydomonadaceae</taxon>
        <taxon>Chlamydomonas</taxon>
    </lineage>
</organism>
<keyword evidence="2" id="KW-1185">Reference proteome</keyword>
<evidence type="ECO:0000313" key="1">
    <source>
        <dbReference type="EMBL" id="PNW84459.1"/>
    </source>
</evidence>
<accession>A8J324</accession>
<dbReference type="RefSeq" id="XP_042925545.1">
    <property type="nucleotide sequence ID" value="XM_043060415.1"/>
</dbReference>
<dbReference type="Gramene" id="PNW84458">
    <property type="protein sequence ID" value="PNW84458"/>
    <property type="gene ID" value="CHLRE_03g145307v5"/>
</dbReference>
<protein>
    <submittedName>
        <fullName evidence="1">Uncharacterized protein</fullName>
    </submittedName>
</protein>
<dbReference type="Gramene" id="PNW84459">
    <property type="protein sequence ID" value="PNW84459"/>
    <property type="gene ID" value="CHLRE_03g145307v5"/>
</dbReference>
<reference evidence="1" key="2">
    <citation type="submission" date="2017-07" db="EMBL/GenBank/DDBJ databases">
        <title>WGS assembly of Chlamydomonas reinhardtii.</title>
        <authorList>
            <consortium name="Chlamydomonas Annotation Team"/>
            <consortium name="JGI Annotation Team"/>
            <person name="Merchant S.S."/>
            <person name="Prochnik S.E."/>
            <person name="Vallon O."/>
            <person name="Harris E.H."/>
            <person name="Karpowicz S.J."/>
            <person name="Witman G.B."/>
            <person name="Terry A."/>
            <person name="Salamov A."/>
            <person name="Fritz-Laylin L.K."/>
            <person name="Marechal-Drouard L."/>
            <person name="Marshall W.F."/>
            <person name="Qu L.H."/>
            <person name="Nelson D.R."/>
            <person name="Sanderfoot A.A."/>
            <person name="Spalding M.H."/>
            <person name="Kapitonov V.V."/>
            <person name="Ren Q."/>
            <person name="Ferris P."/>
            <person name="Lindquist E."/>
            <person name="Shapiro H."/>
            <person name="Lucas S.M."/>
            <person name="Grimwood J."/>
            <person name="Schmutz J."/>
            <person name="Grigoriev I.V."/>
            <person name="Rokhsar D.S."/>
        </authorList>
    </citation>
    <scope>NUCLEOTIDE SEQUENCE</scope>
    <source>
        <strain evidence="1">CC-503 cw92 mt+</strain>
    </source>
</reference>
<sequence>MSATISSAAGPSQSLGAAPDMAEWTCNVPWDVLALVNSANSRTLITDDAPLLIIEINDQALAARQQALPGVNVTKPAIAAIIMAHLAAEPDLNGGPSHLIYRGTFRQYQRAINALNSTPWVRRVAALPDLGKAWGAVSVTEVAALAGPFSI</sequence>
<dbReference type="OrthoDB" id="556121at2759"/>
<proteinExistence type="predicted"/>
<dbReference type="PaxDb" id="3055-EDP01516"/>
<evidence type="ECO:0000313" key="2">
    <source>
        <dbReference type="Proteomes" id="UP000006906"/>
    </source>
</evidence>
<dbReference type="KEGG" id="cre:CHLRE_03g145307v5"/>
<dbReference type="RefSeq" id="XP_042925544.1">
    <property type="nucleotide sequence ID" value="XM_043060416.1"/>
</dbReference>
<name>A8J324_CHLRE</name>
<dbReference type="EMBL" id="CM008964">
    <property type="protein sequence ID" value="PNW84459.1"/>
    <property type="molecule type" value="Genomic_DNA"/>
</dbReference>
<dbReference type="HOGENOM" id="CLU_1734071_0_0_1"/>
<dbReference type="GeneID" id="5721269"/>
<dbReference type="Proteomes" id="UP000006906">
    <property type="component" value="Chromosome 3"/>
</dbReference>